<proteinExistence type="predicted"/>
<dbReference type="EMBL" id="JANAKD010000936">
    <property type="protein sequence ID" value="KAJ3485862.1"/>
    <property type="molecule type" value="Genomic_DNA"/>
</dbReference>
<comment type="caution">
    <text evidence="1">The sequence shown here is derived from an EMBL/GenBank/DDBJ whole genome shotgun (WGS) entry which is preliminary data.</text>
</comment>
<sequence>MSFPSQEDQAFWPSPFVGAIFDFTLKFHDLVLGIVPGACWVVLTPVILFYYMKKPVHVRRSILLWLKVMLAVIIACLQVASAAVRWTLPDYRTNWTTPAAVLDILSAPCLIAALYVEHCRSIRPSAVLGLYVTIRVMIDGISARSYFIRSVPSLGGLAAATLALRFILLCSQEVGKADLLLDPKIHAASGSEATSGLWSRSCLWFMVPLFRKGYSKLLTLDDLDQLGIEFSSAELLRSLSQRWERAQQSRSNALLFAGLKSWKKAILALIFPRLCMTGFNYAQPFIIRHMVLSHQQQDLNSFKGGLVGATFIAYTGAAMCQAISKHMQYRLIARIRGGLLSQIFQKTQRLKLSQAQKQAAITLISTDLEGVILGLVACLRIPFDLIDTALGMYFLTEFVHKAVFIVLLPLLLATVLGLYFGKIITPAQRSWNEVVQDRVAKTSRVLAQLPAIKMLGLGPKIGEYLHNLRVLELKASRKYRYIQACTITSIGVVDMIVPPLVIAGALFRNFFGPKIESAVIFPTLGLVSLIQHPISELLRAYTTTVAMLGCFSRIQEYLAQDEHEDPRVIVYTTPRDISRAWTAASMEKRATTRKIQRDPSRVIFFENASIAPFGMKTPVLANITLSIAPGSVTAMFGATGSGKTTILNNILGEAEVLDGVVYVDDMAIALCGQIVWLPNGTVRECIIGALAYDAVWFRAVVVSCALSEDIDQFDGGENFVIGSGGMKLSGGQRQRLSIARAVYARMATILLDDAFSALDRPTAVAILRALCGKENGLLRQSNTTVLMTSYLPECLEVSDDVILLEGGGQLVHKAVDTLDEGFKSRVVNMLYEEHRIAVEDESRSAQVELQTTSEKDSDSQSQEQGVHVSALQKQFNEMDKSPDARRKGDSRLYWLWIDQVGRWSLLLWMIPVLLMCFAEGFPPIFMKLWINIAPSNRAWFAGYMTFGVFSGAIAGPCVVIMHTLMAPRASIGLHKTLTDAVMTATLGFLSSTDSGSILNRYSVDMDLIAKQIPSGVYNNIYMSVTTLIQVGIVLSGADYMAAVLPALVGLLYFVQHVYLYTSRQLRHLEIEQQAPLVSSFRDAADGLAYIRSFGWQEFLLERNLHLLDNSQRPFYLLFCAQQLLSFVLDSISSSMATVLAVITLFAKDSSTESSSGMAFLTLLILGRSFNRVITTWTTMETALGSVSRLRIFLDNTPVESDKGTSPPPANWPAHGAVRIQNVTARYHCNVDEKHEPSAIHDINLSVEPGQKIGIMGRTGSGKSSLLMTLLGFLDFEGSITIDDVDIRAVPHDELRARLITVSQSQVELEGTLRDNLLPFDKTWADEPPNSEGRANNTDAASVNDEIIQDTLDRLGIWELFKSKKGLDTPMEKAGLSHGEKQLLCLARAVIRRRINGGNLVLMDEATGGVDRWRDQAVRDLLRDYFQGCTFIIVAHRDDSIADSDVIVRMARGKIIGVEDQR</sequence>
<evidence type="ECO:0000313" key="2">
    <source>
        <dbReference type="Proteomes" id="UP001148737"/>
    </source>
</evidence>
<keyword evidence="2" id="KW-1185">Reference proteome</keyword>
<protein>
    <submittedName>
        <fullName evidence="1">Uncharacterized protein</fullName>
    </submittedName>
</protein>
<dbReference type="Proteomes" id="UP001148737">
    <property type="component" value="Unassembled WGS sequence"/>
</dbReference>
<reference evidence="1" key="1">
    <citation type="submission" date="2022-07" db="EMBL/GenBank/DDBJ databases">
        <title>Genome Sequence of Lecanicillium saksenae.</title>
        <authorList>
            <person name="Buettner E."/>
        </authorList>
    </citation>
    <scope>NUCLEOTIDE SEQUENCE</scope>
    <source>
        <strain evidence="1">VT-O1</strain>
    </source>
</reference>
<gene>
    <name evidence="1" type="ORF">NLG97_g6733</name>
</gene>
<accession>A0ACC1QPX3</accession>
<evidence type="ECO:0000313" key="1">
    <source>
        <dbReference type="EMBL" id="KAJ3485862.1"/>
    </source>
</evidence>
<name>A0ACC1QPX3_9HYPO</name>
<organism evidence="1 2">
    <name type="scientific">Lecanicillium saksenae</name>
    <dbReference type="NCBI Taxonomy" id="468837"/>
    <lineage>
        <taxon>Eukaryota</taxon>
        <taxon>Fungi</taxon>
        <taxon>Dikarya</taxon>
        <taxon>Ascomycota</taxon>
        <taxon>Pezizomycotina</taxon>
        <taxon>Sordariomycetes</taxon>
        <taxon>Hypocreomycetidae</taxon>
        <taxon>Hypocreales</taxon>
        <taxon>Cordycipitaceae</taxon>
        <taxon>Lecanicillium</taxon>
    </lineage>
</organism>